<proteinExistence type="predicted"/>
<organism evidence="1 2">
    <name type="scientific">Pistacia atlantica</name>
    <dbReference type="NCBI Taxonomy" id="434234"/>
    <lineage>
        <taxon>Eukaryota</taxon>
        <taxon>Viridiplantae</taxon>
        <taxon>Streptophyta</taxon>
        <taxon>Embryophyta</taxon>
        <taxon>Tracheophyta</taxon>
        <taxon>Spermatophyta</taxon>
        <taxon>Magnoliopsida</taxon>
        <taxon>eudicotyledons</taxon>
        <taxon>Gunneridae</taxon>
        <taxon>Pentapetalae</taxon>
        <taxon>rosids</taxon>
        <taxon>malvids</taxon>
        <taxon>Sapindales</taxon>
        <taxon>Anacardiaceae</taxon>
        <taxon>Pistacia</taxon>
    </lineage>
</organism>
<dbReference type="EMBL" id="CM047901">
    <property type="protein sequence ID" value="KAJ0097117.1"/>
    <property type="molecule type" value="Genomic_DNA"/>
</dbReference>
<evidence type="ECO:0000313" key="1">
    <source>
        <dbReference type="EMBL" id="KAJ0097117.1"/>
    </source>
</evidence>
<dbReference type="Proteomes" id="UP001164250">
    <property type="component" value="Chromosome 5"/>
</dbReference>
<keyword evidence="2" id="KW-1185">Reference proteome</keyword>
<comment type="caution">
    <text evidence="1">The sequence shown here is derived from an EMBL/GenBank/DDBJ whole genome shotgun (WGS) entry which is preliminary data.</text>
</comment>
<evidence type="ECO:0000313" key="2">
    <source>
        <dbReference type="Proteomes" id="UP001164250"/>
    </source>
</evidence>
<gene>
    <name evidence="1" type="ORF">Patl1_28782</name>
</gene>
<protein>
    <submittedName>
        <fullName evidence="1">Uncharacterized protein</fullName>
    </submittedName>
</protein>
<sequence length="209" mass="23728">MHEKEMETKNHIVLVHGASHGAWCWFKLVPLLKLAGHQVTTVDLGASGINPKQIDDITSISDYLQPLMDFMSSLPQDEKFFKWTPIDSLMDCTFTFGGGPENPPTSGSFGPIYLEKREIELAKMLVRPCGTFFIDLAKECPITEAKYRSINRIFVVCHDDGVMKEGFQRWVINNSPPEEVIVINKADHMVMLSKPQELCQCLHEIVQKY</sequence>
<accession>A0ACC1BE50</accession>
<reference evidence="2" key="1">
    <citation type="journal article" date="2023" name="G3 (Bethesda)">
        <title>Genome assembly and association tests identify interacting loci associated with vigor, precocity, and sex in interspecific pistachio rootstocks.</title>
        <authorList>
            <person name="Palmer W."/>
            <person name="Jacygrad E."/>
            <person name="Sagayaradj S."/>
            <person name="Cavanaugh K."/>
            <person name="Han R."/>
            <person name="Bertier L."/>
            <person name="Beede B."/>
            <person name="Kafkas S."/>
            <person name="Golino D."/>
            <person name="Preece J."/>
            <person name="Michelmore R."/>
        </authorList>
    </citation>
    <scope>NUCLEOTIDE SEQUENCE [LARGE SCALE GENOMIC DNA]</scope>
</reference>
<name>A0ACC1BE50_9ROSI</name>